<dbReference type="InterPro" id="IPR052343">
    <property type="entry name" value="Retrotransposon-Effector_Assoc"/>
</dbReference>
<evidence type="ECO:0008006" key="3">
    <source>
        <dbReference type="Google" id="ProtNLM"/>
    </source>
</evidence>
<protein>
    <recommendedName>
        <fullName evidence="3">Reverse transcriptase</fullName>
    </recommendedName>
</protein>
<comment type="caution">
    <text evidence="1">The sequence shown here is derived from an EMBL/GenBank/DDBJ whole genome shotgun (WGS) entry which is preliminary data.</text>
</comment>
<evidence type="ECO:0000313" key="2">
    <source>
        <dbReference type="Proteomes" id="UP001054821"/>
    </source>
</evidence>
<dbReference type="EMBL" id="JAJFAZ020000002">
    <property type="protein sequence ID" value="KAI5344242.1"/>
    <property type="molecule type" value="Genomic_DNA"/>
</dbReference>
<evidence type="ECO:0000313" key="1">
    <source>
        <dbReference type="EMBL" id="KAI5344242.1"/>
    </source>
</evidence>
<proteinExistence type="predicted"/>
<gene>
    <name evidence="1" type="ORF">L3X38_012119</name>
</gene>
<keyword evidence="2" id="KW-1185">Reference proteome</keyword>
<dbReference type="AlphaFoldDB" id="A0AAD4ZEX5"/>
<accession>A0AAD4ZEX5</accession>
<dbReference type="Proteomes" id="UP001054821">
    <property type="component" value="Chromosome 2"/>
</dbReference>
<organism evidence="1 2">
    <name type="scientific">Prunus dulcis</name>
    <name type="common">Almond</name>
    <name type="synonym">Amygdalus dulcis</name>
    <dbReference type="NCBI Taxonomy" id="3755"/>
    <lineage>
        <taxon>Eukaryota</taxon>
        <taxon>Viridiplantae</taxon>
        <taxon>Streptophyta</taxon>
        <taxon>Embryophyta</taxon>
        <taxon>Tracheophyta</taxon>
        <taxon>Spermatophyta</taxon>
        <taxon>Magnoliopsida</taxon>
        <taxon>eudicotyledons</taxon>
        <taxon>Gunneridae</taxon>
        <taxon>Pentapetalae</taxon>
        <taxon>rosids</taxon>
        <taxon>fabids</taxon>
        <taxon>Rosales</taxon>
        <taxon>Rosaceae</taxon>
        <taxon>Amygdaloideae</taxon>
        <taxon>Amygdaleae</taxon>
        <taxon>Prunus</taxon>
    </lineage>
</organism>
<sequence length="195" mass="22314">MVAWRRNNKLRGLEDPSGTWHRDLADIKHIAVSYFKELFTTSHPTGIAEITSCVHMRVLVQDNLMLTRALDADEVVRAIKHIHPSKSPGPDGLIGSFYQHYWHLVGPNIIGMVQSFFHSRKLMQKLNHTHLVLIPKNASPWNMTQWRSISLCNMAYKITDNILVVHALVKKTPCATKFCATKNYSSRKVTLRDET</sequence>
<dbReference type="PANTHER" id="PTHR46890">
    <property type="entry name" value="NON-LTR RETROLELEMENT REVERSE TRANSCRIPTASE-LIKE PROTEIN-RELATED"/>
    <property type="match status" value="1"/>
</dbReference>
<reference evidence="1 2" key="1">
    <citation type="journal article" date="2022" name="G3 (Bethesda)">
        <title>Whole-genome sequence and methylome profiling of the almond [Prunus dulcis (Mill.) D.A. Webb] cultivar 'Nonpareil'.</title>
        <authorList>
            <person name="D'Amico-Willman K.M."/>
            <person name="Ouma W.Z."/>
            <person name="Meulia T."/>
            <person name="Sideli G.M."/>
            <person name="Gradziel T.M."/>
            <person name="Fresnedo-Ramirez J."/>
        </authorList>
    </citation>
    <scope>NUCLEOTIDE SEQUENCE [LARGE SCALE GENOMIC DNA]</scope>
    <source>
        <strain evidence="1">Clone GOH B32 T37-40</strain>
    </source>
</reference>
<dbReference type="PANTHER" id="PTHR46890:SF48">
    <property type="entry name" value="RNA-DIRECTED DNA POLYMERASE"/>
    <property type="match status" value="1"/>
</dbReference>
<name>A0AAD4ZEX5_PRUDU</name>